<organism evidence="2 3">
    <name type="scientific">Clunio marinus</name>
    <dbReference type="NCBI Taxonomy" id="568069"/>
    <lineage>
        <taxon>Eukaryota</taxon>
        <taxon>Metazoa</taxon>
        <taxon>Ecdysozoa</taxon>
        <taxon>Arthropoda</taxon>
        <taxon>Hexapoda</taxon>
        <taxon>Insecta</taxon>
        <taxon>Pterygota</taxon>
        <taxon>Neoptera</taxon>
        <taxon>Endopterygota</taxon>
        <taxon>Diptera</taxon>
        <taxon>Nematocera</taxon>
        <taxon>Chironomoidea</taxon>
        <taxon>Chironomidae</taxon>
        <taxon>Clunio</taxon>
    </lineage>
</organism>
<proteinExistence type="predicted"/>
<accession>A0A1J1J3A3</accession>
<evidence type="ECO:0000313" key="3">
    <source>
        <dbReference type="Proteomes" id="UP000183832"/>
    </source>
</evidence>
<feature type="chain" id="PRO_5012317414" evidence="1">
    <location>
        <begin position="19"/>
        <end position="74"/>
    </location>
</feature>
<evidence type="ECO:0000256" key="1">
    <source>
        <dbReference type="SAM" id="SignalP"/>
    </source>
</evidence>
<gene>
    <name evidence="2" type="ORF">CLUMA_CG018476</name>
</gene>
<keyword evidence="1" id="KW-0732">Signal</keyword>
<reference evidence="2 3" key="1">
    <citation type="submission" date="2015-04" db="EMBL/GenBank/DDBJ databases">
        <authorList>
            <person name="Syromyatnikov M.Y."/>
            <person name="Popov V.N."/>
        </authorList>
    </citation>
    <scope>NUCLEOTIDE SEQUENCE [LARGE SCALE GENOMIC DNA]</scope>
</reference>
<feature type="signal peptide" evidence="1">
    <location>
        <begin position="1"/>
        <end position="18"/>
    </location>
</feature>
<dbReference type="EMBL" id="CVRI01000064">
    <property type="protein sequence ID" value="CRL05369.1"/>
    <property type="molecule type" value="Genomic_DNA"/>
</dbReference>
<name>A0A1J1J3A3_9DIPT</name>
<dbReference type="Proteomes" id="UP000183832">
    <property type="component" value="Unassembled WGS sequence"/>
</dbReference>
<dbReference type="AlphaFoldDB" id="A0A1J1J3A3"/>
<protein>
    <submittedName>
        <fullName evidence="2">CLUMA_CG018476, isoform A</fullName>
    </submittedName>
</protein>
<sequence length="74" mass="7928">MKSLTFLLFAAVIASGDAALRCEEVTDPCASIQANTASIYENANNAIKAIKDRCTFEAAASLTEEIAQRSSMRI</sequence>
<evidence type="ECO:0000313" key="2">
    <source>
        <dbReference type="EMBL" id="CRL05369.1"/>
    </source>
</evidence>
<keyword evidence="3" id="KW-1185">Reference proteome</keyword>